<name>A0A6A6EEB9_9PEZI</name>
<feature type="domain" description="Class II aldolase/adducin N-terminal" evidence="1">
    <location>
        <begin position="11"/>
        <end position="216"/>
    </location>
</feature>
<dbReference type="InterPro" id="IPR036409">
    <property type="entry name" value="Aldolase_II/adducin_N_sf"/>
</dbReference>
<dbReference type="Pfam" id="PF00596">
    <property type="entry name" value="Aldolase_II"/>
    <property type="match status" value="1"/>
</dbReference>
<keyword evidence="3" id="KW-1185">Reference proteome</keyword>
<dbReference type="OrthoDB" id="2932980at2759"/>
<dbReference type="GO" id="GO:0051015">
    <property type="term" value="F:actin filament binding"/>
    <property type="evidence" value="ECO:0007669"/>
    <property type="project" value="TreeGrafter"/>
</dbReference>
<sequence length="284" mass="30839">MAVANLTQLLSILITANHVLHYRGIFDAYGHISVRNPNNASTFFLSRDLAPALVSSPHDIVEYRIDDASAVFPNAPAGVTERFIHSEVLKRYPAVNSVIHSHARAVIPYGITKVPLLPVTQSGVVLGSKLCESAPVFEIADYFLPWDAHVLLVRNARFGAALASLFSSNDTRTNTGASPTNNVVLMRGHGMAVVGQDIVTAVFRAISTPNVADIQRDALILAALGGTDGQPGRSGRIRYLTEQEKRDIAAQGTSHHRRGWELWVREVEAAATKDLYRNCLGSPL</sequence>
<dbReference type="GO" id="GO:0005856">
    <property type="term" value="C:cytoskeleton"/>
    <property type="evidence" value="ECO:0007669"/>
    <property type="project" value="TreeGrafter"/>
</dbReference>
<proteinExistence type="predicted"/>
<evidence type="ECO:0000259" key="1">
    <source>
        <dbReference type="SMART" id="SM01007"/>
    </source>
</evidence>
<dbReference type="SUPFAM" id="SSF53639">
    <property type="entry name" value="AraD/HMP-PK domain-like"/>
    <property type="match status" value="1"/>
</dbReference>
<dbReference type="EMBL" id="ML994623">
    <property type="protein sequence ID" value="KAF2188480.1"/>
    <property type="molecule type" value="Genomic_DNA"/>
</dbReference>
<evidence type="ECO:0000313" key="2">
    <source>
        <dbReference type="EMBL" id="KAF2188480.1"/>
    </source>
</evidence>
<dbReference type="SMART" id="SM01007">
    <property type="entry name" value="Aldolase_II"/>
    <property type="match status" value="1"/>
</dbReference>
<dbReference type="PANTHER" id="PTHR10672">
    <property type="entry name" value="ADDUCIN"/>
    <property type="match status" value="1"/>
</dbReference>
<dbReference type="PANTHER" id="PTHR10672:SF41">
    <property type="entry name" value="CLASS II ALDOLASE_ADDUCIN DOMAIN PROTEIN (AFU_ORTHOLOGUE AFUA_3G01330)"/>
    <property type="match status" value="1"/>
</dbReference>
<dbReference type="InterPro" id="IPR001303">
    <property type="entry name" value="Aldolase_II/adducin_N"/>
</dbReference>
<dbReference type="Gene3D" id="3.40.225.10">
    <property type="entry name" value="Class II aldolase/adducin N-terminal domain"/>
    <property type="match status" value="1"/>
</dbReference>
<protein>
    <submittedName>
        <fullName evidence="2">Arad-like aldolase/epimerase</fullName>
    </submittedName>
</protein>
<dbReference type="InterPro" id="IPR051017">
    <property type="entry name" value="Aldolase-II_Adducin_sf"/>
</dbReference>
<reference evidence="2" key="1">
    <citation type="journal article" date="2020" name="Stud. Mycol.">
        <title>101 Dothideomycetes genomes: a test case for predicting lifestyles and emergence of pathogens.</title>
        <authorList>
            <person name="Haridas S."/>
            <person name="Albert R."/>
            <person name="Binder M."/>
            <person name="Bloem J."/>
            <person name="Labutti K."/>
            <person name="Salamov A."/>
            <person name="Andreopoulos B."/>
            <person name="Baker S."/>
            <person name="Barry K."/>
            <person name="Bills G."/>
            <person name="Bluhm B."/>
            <person name="Cannon C."/>
            <person name="Castanera R."/>
            <person name="Culley D."/>
            <person name="Daum C."/>
            <person name="Ezra D."/>
            <person name="Gonzalez J."/>
            <person name="Henrissat B."/>
            <person name="Kuo A."/>
            <person name="Liang C."/>
            <person name="Lipzen A."/>
            <person name="Lutzoni F."/>
            <person name="Magnuson J."/>
            <person name="Mondo S."/>
            <person name="Nolan M."/>
            <person name="Ohm R."/>
            <person name="Pangilinan J."/>
            <person name="Park H.-J."/>
            <person name="Ramirez L."/>
            <person name="Alfaro M."/>
            <person name="Sun H."/>
            <person name="Tritt A."/>
            <person name="Yoshinaga Y."/>
            <person name="Zwiers L.-H."/>
            <person name="Turgeon B."/>
            <person name="Goodwin S."/>
            <person name="Spatafora J."/>
            <person name="Crous P."/>
            <person name="Grigoriev I."/>
        </authorList>
    </citation>
    <scope>NUCLEOTIDE SEQUENCE</scope>
    <source>
        <strain evidence="2">CBS 207.26</strain>
    </source>
</reference>
<organism evidence="2 3">
    <name type="scientific">Zopfia rhizophila CBS 207.26</name>
    <dbReference type="NCBI Taxonomy" id="1314779"/>
    <lineage>
        <taxon>Eukaryota</taxon>
        <taxon>Fungi</taxon>
        <taxon>Dikarya</taxon>
        <taxon>Ascomycota</taxon>
        <taxon>Pezizomycotina</taxon>
        <taxon>Dothideomycetes</taxon>
        <taxon>Dothideomycetes incertae sedis</taxon>
        <taxon>Zopfiaceae</taxon>
        <taxon>Zopfia</taxon>
    </lineage>
</organism>
<gene>
    <name evidence="2" type="ORF">K469DRAFT_767299</name>
</gene>
<dbReference type="Proteomes" id="UP000800200">
    <property type="component" value="Unassembled WGS sequence"/>
</dbReference>
<evidence type="ECO:0000313" key="3">
    <source>
        <dbReference type="Proteomes" id="UP000800200"/>
    </source>
</evidence>
<accession>A0A6A6EEB9</accession>
<dbReference type="AlphaFoldDB" id="A0A6A6EEB9"/>